<name>A0A1I4UXS4_9BACT</name>
<keyword evidence="3 5" id="KW-0067">ATP-binding</keyword>
<accession>A0A1I4UXS4</accession>
<dbReference type="InterPro" id="IPR003439">
    <property type="entry name" value="ABC_transporter-like_ATP-bd"/>
</dbReference>
<keyword evidence="6" id="KW-1185">Reference proteome</keyword>
<dbReference type="STRING" id="39841.SAMN05660836_02033"/>
<dbReference type="CDD" id="cd03214">
    <property type="entry name" value="ABC_Iron-Siderophores_B12_Hemin"/>
    <property type="match status" value="1"/>
</dbReference>
<dbReference type="PANTHER" id="PTHR42794:SF2">
    <property type="entry name" value="ABC TRANSPORTER ATP-BINDING PROTEIN"/>
    <property type="match status" value="1"/>
</dbReference>
<dbReference type="InterPro" id="IPR027417">
    <property type="entry name" value="P-loop_NTPase"/>
</dbReference>
<dbReference type="PANTHER" id="PTHR42794">
    <property type="entry name" value="HEMIN IMPORT ATP-BINDING PROTEIN HMUV"/>
    <property type="match status" value="1"/>
</dbReference>
<dbReference type="AlphaFoldDB" id="A0A1I4UXS4"/>
<dbReference type="FunFam" id="3.40.50.300:FF:000134">
    <property type="entry name" value="Iron-enterobactin ABC transporter ATP-binding protein"/>
    <property type="match status" value="1"/>
</dbReference>
<dbReference type="InterPro" id="IPR017871">
    <property type="entry name" value="ABC_transporter-like_CS"/>
</dbReference>
<dbReference type="PROSITE" id="PS50893">
    <property type="entry name" value="ABC_TRANSPORTER_2"/>
    <property type="match status" value="1"/>
</dbReference>
<organism evidence="5 6">
    <name type="scientific">Thermodesulforhabdus norvegica</name>
    <dbReference type="NCBI Taxonomy" id="39841"/>
    <lineage>
        <taxon>Bacteria</taxon>
        <taxon>Pseudomonadati</taxon>
        <taxon>Thermodesulfobacteriota</taxon>
        <taxon>Syntrophobacteria</taxon>
        <taxon>Syntrophobacterales</taxon>
        <taxon>Thermodesulforhabdaceae</taxon>
        <taxon>Thermodesulforhabdus</taxon>
    </lineage>
</organism>
<evidence type="ECO:0000259" key="4">
    <source>
        <dbReference type="PROSITE" id="PS50893"/>
    </source>
</evidence>
<dbReference type="SUPFAM" id="SSF52540">
    <property type="entry name" value="P-loop containing nucleoside triphosphate hydrolases"/>
    <property type="match status" value="1"/>
</dbReference>
<dbReference type="InterPro" id="IPR003593">
    <property type="entry name" value="AAA+_ATPase"/>
</dbReference>
<gene>
    <name evidence="5" type="ORF">SAMN05660836_02033</name>
</gene>
<proteinExistence type="predicted"/>
<dbReference type="Pfam" id="PF00005">
    <property type="entry name" value="ABC_tran"/>
    <property type="match status" value="1"/>
</dbReference>
<evidence type="ECO:0000256" key="3">
    <source>
        <dbReference type="ARBA" id="ARBA00022840"/>
    </source>
</evidence>
<evidence type="ECO:0000256" key="2">
    <source>
        <dbReference type="ARBA" id="ARBA00022741"/>
    </source>
</evidence>
<sequence length="252" mass="27520">MILKVKDLAFSYNSHPILESVSFCVDPGDMVAVCGVNGAGKSTLLKCIHNLLKPRKGVVFLEGRNVKDLGSVEIARKMAWIPQKSPDMDLTVFDAVLLGRLPHGSRKPTLEDMSIVEDVLRALNLSDLATRPVRSLSGGEAQKVTLARALATLPGVLLCDEPTSHLDLKNQIDVMRLLREVTENRGLATVVAIHDVNLAVRFCCKILFLKNGRIHAVVEPGELSEEVIESVYGVKVNIIRTMEGLPLCVVPL</sequence>
<dbReference type="SMART" id="SM00382">
    <property type="entry name" value="AAA"/>
    <property type="match status" value="1"/>
</dbReference>
<dbReference type="Gene3D" id="3.40.50.300">
    <property type="entry name" value="P-loop containing nucleotide triphosphate hydrolases"/>
    <property type="match status" value="1"/>
</dbReference>
<reference evidence="5 6" key="1">
    <citation type="submission" date="2016-10" db="EMBL/GenBank/DDBJ databases">
        <authorList>
            <person name="de Groot N.N."/>
        </authorList>
    </citation>
    <scope>NUCLEOTIDE SEQUENCE [LARGE SCALE GENOMIC DNA]</scope>
    <source>
        <strain evidence="5 6">DSM 9990</strain>
    </source>
</reference>
<dbReference type="GO" id="GO:0005524">
    <property type="term" value="F:ATP binding"/>
    <property type="evidence" value="ECO:0007669"/>
    <property type="project" value="UniProtKB-KW"/>
</dbReference>
<protein>
    <submittedName>
        <fullName evidence="5">Iron complex transport system ATP-binding protein</fullName>
    </submittedName>
</protein>
<evidence type="ECO:0000313" key="6">
    <source>
        <dbReference type="Proteomes" id="UP000199611"/>
    </source>
</evidence>
<feature type="domain" description="ABC transporter" evidence="4">
    <location>
        <begin position="3"/>
        <end position="236"/>
    </location>
</feature>
<dbReference type="PROSITE" id="PS00211">
    <property type="entry name" value="ABC_TRANSPORTER_1"/>
    <property type="match status" value="1"/>
</dbReference>
<dbReference type="OrthoDB" id="9809450at2"/>
<dbReference type="GO" id="GO:0016887">
    <property type="term" value="F:ATP hydrolysis activity"/>
    <property type="evidence" value="ECO:0007669"/>
    <property type="project" value="InterPro"/>
</dbReference>
<evidence type="ECO:0000313" key="5">
    <source>
        <dbReference type="EMBL" id="SFM93799.1"/>
    </source>
</evidence>
<keyword evidence="2" id="KW-0547">Nucleotide-binding</keyword>
<evidence type="ECO:0000256" key="1">
    <source>
        <dbReference type="ARBA" id="ARBA00022448"/>
    </source>
</evidence>
<dbReference type="EMBL" id="FOUU01000007">
    <property type="protein sequence ID" value="SFM93799.1"/>
    <property type="molecule type" value="Genomic_DNA"/>
</dbReference>
<keyword evidence="1" id="KW-0813">Transport</keyword>
<dbReference type="Proteomes" id="UP000199611">
    <property type="component" value="Unassembled WGS sequence"/>
</dbReference>
<dbReference type="RefSeq" id="WP_093395521.1">
    <property type="nucleotide sequence ID" value="NZ_FOUU01000007.1"/>
</dbReference>